<sequence>MSHRTARANSSDSDKSQTRITRACDRCRRTRNKCIRSESGSGPQQPCRTCVSFGMSSFNIENIPPSMELMHFLRHQGPLHKRGPPKGYVKALERRLQEVEGLLRAIIGSQDFRAQSLVADLRQDPTRLQVIEMIERGPFGSDDGEAPLASTSTKKQLLDYILQGAPSPGPSSDDPLRRLSRNSREQITSYQDTRPSVRFQLERPPGPSSHHLSMSRSLESTDHMMLYEDSRISVSSVDYQEPTLHLPLPSTDSIRSSPRFLAHSNPPIGRTTSTSSSPSNLMAPVPTDSGYGHHLTSLEPGPVLHTPHNLRLPDHHLVGESNA</sequence>
<dbReference type="OrthoDB" id="2123952at2759"/>
<keyword evidence="7" id="KW-1185">Reference proteome</keyword>
<dbReference type="InParanoid" id="A0A067Q1A2"/>
<dbReference type="GO" id="GO:0005634">
    <property type="term" value="C:nucleus"/>
    <property type="evidence" value="ECO:0007669"/>
    <property type="project" value="UniProtKB-SubCell"/>
</dbReference>
<dbReference type="Proteomes" id="UP000027265">
    <property type="component" value="Unassembled WGS sequence"/>
</dbReference>
<reference evidence="7" key="1">
    <citation type="journal article" date="2014" name="Proc. Natl. Acad. Sci. U.S.A.">
        <title>Extensive sampling of basidiomycete genomes demonstrates inadequacy of the white-rot/brown-rot paradigm for wood decay fungi.</title>
        <authorList>
            <person name="Riley R."/>
            <person name="Salamov A.A."/>
            <person name="Brown D.W."/>
            <person name="Nagy L.G."/>
            <person name="Floudas D."/>
            <person name="Held B.W."/>
            <person name="Levasseur A."/>
            <person name="Lombard V."/>
            <person name="Morin E."/>
            <person name="Otillar R."/>
            <person name="Lindquist E.A."/>
            <person name="Sun H."/>
            <person name="LaButti K.M."/>
            <person name="Schmutz J."/>
            <person name="Jabbour D."/>
            <person name="Luo H."/>
            <person name="Baker S.E."/>
            <person name="Pisabarro A.G."/>
            <person name="Walton J.D."/>
            <person name="Blanchette R.A."/>
            <person name="Henrissat B."/>
            <person name="Martin F."/>
            <person name="Cullen D."/>
            <person name="Hibbett D.S."/>
            <person name="Grigoriev I.V."/>
        </authorList>
    </citation>
    <scope>NUCLEOTIDE SEQUENCE [LARGE SCALE GENOMIC DNA]</scope>
    <source>
        <strain evidence="7">MUCL 33604</strain>
    </source>
</reference>
<evidence type="ECO:0000256" key="5">
    <source>
        <dbReference type="SAM" id="MobiDB-lite"/>
    </source>
</evidence>
<feature type="region of interest" description="Disordered" evidence="5">
    <location>
        <begin position="1"/>
        <end position="21"/>
    </location>
</feature>
<name>A0A067Q1A2_9AGAM</name>
<dbReference type="PANTHER" id="PTHR46910:SF3">
    <property type="entry name" value="HALOTOLERANCE PROTEIN 9-RELATED"/>
    <property type="match status" value="1"/>
</dbReference>
<dbReference type="AlphaFoldDB" id="A0A067Q1A2"/>
<proteinExistence type="predicted"/>
<dbReference type="PANTHER" id="PTHR46910">
    <property type="entry name" value="TRANSCRIPTION FACTOR PDR1"/>
    <property type="match status" value="1"/>
</dbReference>
<feature type="compositionally biased region" description="Polar residues" evidence="5">
    <location>
        <begin position="185"/>
        <end position="194"/>
    </location>
</feature>
<dbReference type="EMBL" id="KL197715">
    <property type="protein sequence ID" value="KDQ59905.1"/>
    <property type="molecule type" value="Genomic_DNA"/>
</dbReference>
<keyword evidence="3" id="KW-0238">DNA-binding</keyword>
<evidence type="ECO:0000313" key="6">
    <source>
        <dbReference type="EMBL" id="KDQ59905.1"/>
    </source>
</evidence>
<dbReference type="HOGENOM" id="CLU_860708_0_0_1"/>
<evidence type="ECO:0008006" key="8">
    <source>
        <dbReference type="Google" id="ProtNLM"/>
    </source>
</evidence>
<dbReference type="CDD" id="cd00067">
    <property type="entry name" value="GAL4"/>
    <property type="match status" value="1"/>
</dbReference>
<evidence type="ECO:0000256" key="2">
    <source>
        <dbReference type="ARBA" id="ARBA00022723"/>
    </source>
</evidence>
<dbReference type="Gene3D" id="4.10.240.10">
    <property type="entry name" value="Zn(2)-C6 fungal-type DNA-binding domain"/>
    <property type="match status" value="1"/>
</dbReference>
<feature type="region of interest" description="Disordered" evidence="5">
    <location>
        <begin position="260"/>
        <end position="323"/>
    </location>
</feature>
<feature type="compositionally biased region" description="Basic and acidic residues" evidence="5">
    <location>
        <begin position="311"/>
        <end position="323"/>
    </location>
</feature>
<dbReference type="GO" id="GO:0003677">
    <property type="term" value="F:DNA binding"/>
    <property type="evidence" value="ECO:0007669"/>
    <property type="project" value="UniProtKB-KW"/>
</dbReference>
<dbReference type="SUPFAM" id="SSF57701">
    <property type="entry name" value="Zn2/Cys6 DNA-binding domain"/>
    <property type="match status" value="1"/>
</dbReference>
<feature type="region of interest" description="Disordered" evidence="5">
    <location>
        <begin position="185"/>
        <end position="216"/>
    </location>
</feature>
<dbReference type="InterPro" id="IPR001138">
    <property type="entry name" value="Zn2Cys6_DnaBD"/>
</dbReference>
<dbReference type="GO" id="GO:0000981">
    <property type="term" value="F:DNA-binding transcription factor activity, RNA polymerase II-specific"/>
    <property type="evidence" value="ECO:0007669"/>
    <property type="project" value="InterPro"/>
</dbReference>
<evidence type="ECO:0000256" key="3">
    <source>
        <dbReference type="ARBA" id="ARBA00023125"/>
    </source>
</evidence>
<evidence type="ECO:0000313" key="7">
    <source>
        <dbReference type="Proteomes" id="UP000027265"/>
    </source>
</evidence>
<dbReference type="InterPro" id="IPR050987">
    <property type="entry name" value="AtrR-like"/>
</dbReference>
<protein>
    <recommendedName>
        <fullName evidence="8">Zn(2)-C6 fungal-type domain-containing protein</fullName>
    </recommendedName>
</protein>
<dbReference type="InterPro" id="IPR036864">
    <property type="entry name" value="Zn2-C6_fun-type_DNA-bd_sf"/>
</dbReference>
<evidence type="ECO:0000256" key="1">
    <source>
        <dbReference type="ARBA" id="ARBA00004123"/>
    </source>
</evidence>
<accession>A0A067Q1A2</accession>
<evidence type="ECO:0000256" key="4">
    <source>
        <dbReference type="ARBA" id="ARBA00023242"/>
    </source>
</evidence>
<feature type="compositionally biased region" description="Polar residues" evidence="5">
    <location>
        <begin position="270"/>
        <end position="280"/>
    </location>
</feature>
<dbReference type="STRING" id="933084.A0A067Q1A2"/>
<keyword evidence="4" id="KW-0539">Nucleus</keyword>
<gene>
    <name evidence="6" type="ORF">JAAARDRAFT_77811</name>
</gene>
<organism evidence="6 7">
    <name type="scientific">Jaapia argillacea MUCL 33604</name>
    <dbReference type="NCBI Taxonomy" id="933084"/>
    <lineage>
        <taxon>Eukaryota</taxon>
        <taxon>Fungi</taxon>
        <taxon>Dikarya</taxon>
        <taxon>Basidiomycota</taxon>
        <taxon>Agaricomycotina</taxon>
        <taxon>Agaricomycetes</taxon>
        <taxon>Agaricomycetidae</taxon>
        <taxon>Jaapiales</taxon>
        <taxon>Jaapiaceae</taxon>
        <taxon>Jaapia</taxon>
    </lineage>
</organism>
<dbReference type="GO" id="GO:0008270">
    <property type="term" value="F:zinc ion binding"/>
    <property type="evidence" value="ECO:0007669"/>
    <property type="project" value="InterPro"/>
</dbReference>
<feature type="compositionally biased region" description="Basic and acidic residues" evidence="5">
    <location>
        <begin position="12"/>
        <end position="21"/>
    </location>
</feature>
<comment type="subcellular location">
    <subcellularLocation>
        <location evidence="1">Nucleus</location>
    </subcellularLocation>
</comment>
<keyword evidence="2" id="KW-0479">Metal-binding</keyword>